<comment type="similarity">
    <text evidence="1">Belongs to the cystatin family.</text>
</comment>
<dbReference type="CDD" id="cd00042">
    <property type="entry name" value="CY"/>
    <property type="match status" value="1"/>
</dbReference>
<feature type="non-terminal residue" evidence="5">
    <location>
        <position position="352"/>
    </location>
</feature>
<proteinExistence type="inferred from homology"/>
<keyword evidence="3" id="KW-0789">Thiol protease inhibitor</keyword>
<dbReference type="InterPro" id="IPR000010">
    <property type="entry name" value="Cystatin_dom"/>
</dbReference>
<dbReference type="InterPro" id="IPR018073">
    <property type="entry name" value="Prot_inh_cystat_CS"/>
</dbReference>
<evidence type="ECO:0000256" key="1">
    <source>
        <dbReference type="ARBA" id="ARBA00009403"/>
    </source>
</evidence>
<dbReference type="Pfam" id="PF00031">
    <property type="entry name" value="Cystatin"/>
    <property type="match status" value="1"/>
</dbReference>
<dbReference type="PANTHER" id="PTHR46186:SF2">
    <property type="entry name" value="CYSTATIN"/>
    <property type="match status" value="1"/>
</dbReference>
<dbReference type="SMART" id="SM00043">
    <property type="entry name" value="CY"/>
    <property type="match status" value="1"/>
</dbReference>
<dbReference type="PANTHER" id="PTHR46186">
    <property type="entry name" value="CYSTATIN"/>
    <property type="match status" value="1"/>
</dbReference>
<dbReference type="Gene3D" id="3.10.450.10">
    <property type="match status" value="3"/>
</dbReference>
<dbReference type="GO" id="GO:0005737">
    <property type="term" value="C:cytoplasm"/>
    <property type="evidence" value="ECO:0007669"/>
    <property type="project" value="TreeGrafter"/>
</dbReference>
<organism evidence="5 6">
    <name type="scientific">Diploptera punctata</name>
    <name type="common">Pacific beetle cockroach</name>
    <dbReference type="NCBI Taxonomy" id="6984"/>
    <lineage>
        <taxon>Eukaryota</taxon>
        <taxon>Metazoa</taxon>
        <taxon>Ecdysozoa</taxon>
        <taxon>Arthropoda</taxon>
        <taxon>Hexapoda</taxon>
        <taxon>Insecta</taxon>
        <taxon>Pterygota</taxon>
        <taxon>Neoptera</taxon>
        <taxon>Polyneoptera</taxon>
        <taxon>Dictyoptera</taxon>
        <taxon>Blattodea</taxon>
        <taxon>Blaberoidea</taxon>
        <taxon>Blaberidae</taxon>
        <taxon>Diplopterinae</taxon>
        <taxon>Diploptera</taxon>
    </lineage>
</organism>
<gene>
    <name evidence="5" type="ORF">L9F63_017885</name>
</gene>
<dbReference type="GO" id="GO:0004869">
    <property type="term" value="F:cysteine-type endopeptidase inhibitor activity"/>
    <property type="evidence" value="ECO:0007669"/>
    <property type="project" value="UniProtKB-KW"/>
</dbReference>
<dbReference type="PROSITE" id="PS00287">
    <property type="entry name" value="CYSTATIN"/>
    <property type="match status" value="1"/>
</dbReference>
<dbReference type="AlphaFoldDB" id="A0AAD7ZY43"/>
<comment type="caution">
    <text evidence="5">The sequence shown here is derived from an EMBL/GenBank/DDBJ whole genome shotgun (WGS) entry which is preliminary data.</text>
</comment>
<dbReference type="GO" id="GO:0031982">
    <property type="term" value="C:vesicle"/>
    <property type="evidence" value="ECO:0007669"/>
    <property type="project" value="TreeGrafter"/>
</dbReference>
<dbReference type="GO" id="GO:0005615">
    <property type="term" value="C:extracellular space"/>
    <property type="evidence" value="ECO:0007669"/>
    <property type="project" value="TreeGrafter"/>
</dbReference>
<keyword evidence="6" id="KW-1185">Reference proteome</keyword>
<evidence type="ECO:0000256" key="3">
    <source>
        <dbReference type="ARBA" id="ARBA00022704"/>
    </source>
</evidence>
<evidence type="ECO:0000313" key="6">
    <source>
        <dbReference type="Proteomes" id="UP001233999"/>
    </source>
</evidence>
<evidence type="ECO:0000259" key="4">
    <source>
        <dbReference type="SMART" id="SM00043"/>
    </source>
</evidence>
<dbReference type="Proteomes" id="UP001233999">
    <property type="component" value="Unassembled WGS sequence"/>
</dbReference>
<protein>
    <recommendedName>
        <fullName evidence="4">Cystatin domain-containing protein</fullName>
    </recommendedName>
</protein>
<accession>A0AAD7ZY43</accession>
<evidence type="ECO:0000256" key="2">
    <source>
        <dbReference type="ARBA" id="ARBA00022690"/>
    </source>
</evidence>
<reference evidence="5" key="1">
    <citation type="journal article" date="2023" name="IScience">
        <title>Live-bearing cockroach genome reveals convergent evolutionary mechanisms linked to viviparity in insects and beyond.</title>
        <authorList>
            <person name="Fouks B."/>
            <person name="Harrison M.C."/>
            <person name="Mikhailova A.A."/>
            <person name="Marchal E."/>
            <person name="English S."/>
            <person name="Carruthers M."/>
            <person name="Jennings E.C."/>
            <person name="Chiamaka E.L."/>
            <person name="Frigard R.A."/>
            <person name="Pippel M."/>
            <person name="Attardo G.M."/>
            <person name="Benoit J.B."/>
            <person name="Bornberg-Bauer E."/>
            <person name="Tobe S.S."/>
        </authorList>
    </citation>
    <scope>NUCLEOTIDE SEQUENCE</scope>
    <source>
        <strain evidence="5">Stay&amp;Tobe</strain>
    </source>
</reference>
<feature type="domain" description="Cystatin" evidence="4">
    <location>
        <begin position="2"/>
        <end position="106"/>
    </location>
</feature>
<dbReference type="EMBL" id="JASPKZ010005301">
    <property type="protein sequence ID" value="KAJ9588847.1"/>
    <property type="molecule type" value="Genomic_DNA"/>
</dbReference>
<dbReference type="InterPro" id="IPR046350">
    <property type="entry name" value="Cystatin_sf"/>
</dbReference>
<sequence length="352" mass="39852">ERCGGCPAAVDVNDAEVQRVANLAVAEVQKSSNSSYQHRLVRVVEATSQIVSGINYVMTIEVGHDEPKDGGNNVQVNQRCQVTVSHFIIKHSANKQNSNLLIYNYNRVQHSEKMNILHISGLLITLLLIQHSIAQDESEECPGCVVVADPGDPDIQKYAQFALEEMKKEDNCTGIEGLEIEGCSYVLQWIVNVTSQTVDGQLLQYDLRVQYVETTPEQISVKQYMCLVDVLVRNDSQEMTERSCHVLKFCGGCWENVNHNAPEVIQFAEDAVQEIQRQANCTCVYILESIVHARRDFHDGETVYYILHVQSIKEVGDEVIVENEECEARVHVNMWRDKEKITIYSCEAYQIE</sequence>
<name>A0AAD7ZY43_DIPPU</name>
<keyword evidence="2" id="KW-0646">Protease inhibitor</keyword>
<evidence type="ECO:0000313" key="5">
    <source>
        <dbReference type="EMBL" id="KAJ9588847.1"/>
    </source>
</evidence>
<dbReference type="SUPFAM" id="SSF54403">
    <property type="entry name" value="Cystatin/monellin"/>
    <property type="match status" value="3"/>
</dbReference>
<reference evidence="5" key="2">
    <citation type="submission" date="2023-05" db="EMBL/GenBank/DDBJ databases">
        <authorList>
            <person name="Fouks B."/>
        </authorList>
    </citation>
    <scope>NUCLEOTIDE SEQUENCE</scope>
    <source>
        <strain evidence="5">Stay&amp;Tobe</strain>
        <tissue evidence="5">Testes</tissue>
    </source>
</reference>